<dbReference type="AlphaFoldDB" id="A0A383B8H8"/>
<protein>
    <submittedName>
        <fullName evidence="2">Uncharacterized protein</fullName>
    </submittedName>
</protein>
<dbReference type="EMBL" id="UINC01198255">
    <property type="protein sequence ID" value="SVE16133.1"/>
    <property type="molecule type" value="Genomic_DNA"/>
</dbReference>
<sequence length="35" mass="4236">MALRAKRRNSKLGQKKLLSVKVQSQQTKRERLRWL</sequence>
<accession>A0A383B8H8</accession>
<proteinExistence type="predicted"/>
<evidence type="ECO:0000256" key="1">
    <source>
        <dbReference type="SAM" id="MobiDB-lite"/>
    </source>
</evidence>
<organism evidence="2">
    <name type="scientific">marine metagenome</name>
    <dbReference type="NCBI Taxonomy" id="408172"/>
    <lineage>
        <taxon>unclassified sequences</taxon>
        <taxon>metagenomes</taxon>
        <taxon>ecological metagenomes</taxon>
    </lineage>
</organism>
<reference evidence="2" key="1">
    <citation type="submission" date="2018-05" db="EMBL/GenBank/DDBJ databases">
        <authorList>
            <person name="Lanie J.A."/>
            <person name="Ng W.-L."/>
            <person name="Kazmierczak K.M."/>
            <person name="Andrzejewski T.M."/>
            <person name="Davidsen T.M."/>
            <person name="Wayne K.J."/>
            <person name="Tettelin H."/>
            <person name="Glass J.I."/>
            <person name="Rusch D."/>
            <person name="Podicherti R."/>
            <person name="Tsui H.-C.T."/>
            <person name="Winkler M.E."/>
        </authorList>
    </citation>
    <scope>NUCLEOTIDE SEQUENCE</scope>
</reference>
<name>A0A383B8H8_9ZZZZ</name>
<gene>
    <name evidence="2" type="ORF">METZ01_LOCUS468987</name>
</gene>
<feature type="region of interest" description="Disordered" evidence="1">
    <location>
        <begin position="1"/>
        <end position="35"/>
    </location>
</feature>
<evidence type="ECO:0000313" key="2">
    <source>
        <dbReference type="EMBL" id="SVE16133.1"/>
    </source>
</evidence>
<feature type="non-terminal residue" evidence="2">
    <location>
        <position position="35"/>
    </location>
</feature>
<feature type="compositionally biased region" description="Basic residues" evidence="1">
    <location>
        <begin position="1"/>
        <end position="14"/>
    </location>
</feature>